<dbReference type="PANTHER" id="PTHR12264:SF21">
    <property type="entry name" value="TRANSCRIPTION INITIATION FACTOR TFIID SUBUNIT 12"/>
    <property type="match status" value="1"/>
</dbReference>
<proteinExistence type="inferred from homology"/>
<evidence type="ECO:0000313" key="10">
    <source>
        <dbReference type="EnsemblMetazoa" id="XP_030850880"/>
    </source>
</evidence>
<dbReference type="GeneID" id="583894"/>
<dbReference type="PANTHER" id="PTHR12264">
    <property type="entry name" value="TRANSCRIPTION INITIATION FACTOR TFIID SUBUNIT 12"/>
    <property type="match status" value="1"/>
</dbReference>
<dbReference type="CDD" id="cd07981">
    <property type="entry name" value="HFD_TAF12"/>
    <property type="match status" value="1"/>
</dbReference>
<dbReference type="GO" id="GO:0005669">
    <property type="term" value="C:transcription factor TFIID complex"/>
    <property type="evidence" value="ECO:0000318"/>
    <property type="project" value="GO_Central"/>
</dbReference>
<dbReference type="OrthoDB" id="2193432at2759"/>
<dbReference type="CTD" id="6883"/>
<keyword evidence="7" id="KW-0175">Coiled coil</keyword>
<feature type="compositionally biased region" description="Polar residues" evidence="8">
    <location>
        <begin position="95"/>
        <end position="111"/>
    </location>
</feature>
<evidence type="ECO:0000256" key="1">
    <source>
        <dbReference type="ARBA" id="ARBA00004123"/>
    </source>
</evidence>
<feature type="coiled-coil region" evidence="7">
    <location>
        <begin position="36"/>
        <end position="87"/>
    </location>
</feature>
<evidence type="ECO:0000313" key="11">
    <source>
        <dbReference type="Proteomes" id="UP000007110"/>
    </source>
</evidence>
<reference evidence="11" key="1">
    <citation type="submission" date="2015-02" db="EMBL/GenBank/DDBJ databases">
        <title>Genome sequencing for Strongylocentrotus purpuratus.</title>
        <authorList>
            <person name="Murali S."/>
            <person name="Liu Y."/>
            <person name="Vee V."/>
            <person name="English A."/>
            <person name="Wang M."/>
            <person name="Skinner E."/>
            <person name="Han Y."/>
            <person name="Muzny D.M."/>
            <person name="Worley K.C."/>
            <person name="Gibbs R.A."/>
        </authorList>
    </citation>
    <scope>NUCLEOTIDE SEQUENCE</scope>
</reference>
<evidence type="ECO:0000256" key="4">
    <source>
        <dbReference type="ARBA" id="ARBA00023015"/>
    </source>
</evidence>
<dbReference type="EnsemblMetazoa" id="XM_030995020">
    <property type="protein sequence ID" value="XP_030850880"/>
    <property type="gene ID" value="LOC583894"/>
</dbReference>
<dbReference type="GO" id="GO:0046982">
    <property type="term" value="F:protein heterodimerization activity"/>
    <property type="evidence" value="ECO:0007669"/>
    <property type="project" value="InterPro"/>
</dbReference>
<dbReference type="FunFam" id="1.10.20.10:FF:000011">
    <property type="entry name" value="Transcription initiation factor TFIID subunit 12"/>
    <property type="match status" value="1"/>
</dbReference>
<comment type="subcellular location">
    <subcellularLocation>
        <location evidence="1">Nucleus</location>
    </subcellularLocation>
</comment>
<name>A0A7M7PFZ6_STRPU</name>
<evidence type="ECO:0000256" key="2">
    <source>
        <dbReference type="ARBA" id="ARBA00007530"/>
    </source>
</evidence>
<sequence>MNPQTSSTQSVPPLVPITSGSVVLGGGGAPKPAVPCKTLQETIKAIETQINIMEKLGQLSSKQEGDLTKLRELHQKALQEQERLRVEKMHVTVTPVHQQPNSATQAIKSMASSSNNNSNVQLGASGSSSTGSHSLQHSSSSIRDTPRESPISMSVGAGGDTGGDASKILNKKKIQDLVREVDPNTQLDEDVEEMLLQIADDFIENIVTAGCQLAKHRKSSTLEVKDILMHLERNWNMWVPGYNPDEAPKAHKRPASTEAHKQRMALIRKTLKK</sequence>
<feature type="compositionally biased region" description="Low complexity" evidence="8">
    <location>
        <begin position="112"/>
        <end position="141"/>
    </location>
</feature>
<organism evidence="10 11">
    <name type="scientific">Strongylocentrotus purpuratus</name>
    <name type="common">Purple sea urchin</name>
    <dbReference type="NCBI Taxonomy" id="7668"/>
    <lineage>
        <taxon>Eukaryota</taxon>
        <taxon>Metazoa</taxon>
        <taxon>Echinodermata</taxon>
        <taxon>Eleutherozoa</taxon>
        <taxon>Echinozoa</taxon>
        <taxon>Echinoidea</taxon>
        <taxon>Euechinoidea</taxon>
        <taxon>Echinacea</taxon>
        <taxon>Camarodonta</taxon>
        <taxon>Echinidea</taxon>
        <taxon>Strongylocentrotidae</taxon>
        <taxon>Strongylocentrotus</taxon>
    </lineage>
</organism>
<dbReference type="InterPro" id="IPR003228">
    <property type="entry name" value="TFIID_TAF12_dom"/>
</dbReference>
<evidence type="ECO:0000256" key="5">
    <source>
        <dbReference type="ARBA" id="ARBA00023163"/>
    </source>
</evidence>
<feature type="domain" description="Transcription initiation factor TFIID subunit 12" evidence="9">
    <location>
        <begin position="171"/>
        <end position="237"/>
    </location>
</feature>
<evidence type="ECO:0000256" key="3">
    <source>
        <dbReference type="ARBA" id="ARBA00017484"/>
    </source>
</evidence>
<keyword evidence="4" id="KW-0805">Transcription regulation</keyword>
<evidence type="ECO:0000259" key="9">
    <source>
        <dbReference type="Pfam" id="PF03847"/>
    </source>
</evidence>
<reference evidence="10" key="2">
    <citation type="submission" date="2021-01" db="UniProtKB">
        <authorList>
            <consortium name="EnsemblMetazoa"/>
        </authorList>
    </citation>
    <scope>IDENTIFICATION</scope>
</reference>
<dbReference type="Gene3D" id="1.10.20.10">
    <property type="entry name" value="Histone, subunit A"/>
    <property type="match status" value="1"/>
</dbReference>
<dbReference type="AlphaFoldDB" id="A0A7M7PFZ6"/>
<feature type="region of interest" description="Disordered" evidence="8">
    <location>
        <begin position="92"/>
        <end position="166"/>
    </location>
</feature>
<dbReference type="GO" id="GO:0003677">
    <property type="term" value="F:DNA binding"/>
    <property type="evidence" value="ECO:0000318"/>
    <property type="project" value="GO_Central"/>
</dbReference>
<evidence type="ECO:0000256" key="8">
    <source>
        <dbReference type="SAM" id="MobiDB-lite"/>
    </source>
</evidence>
<protein>
    <recommendedName>
        <fullName evidence="3">Transcription initiation factor TFIID subunit 12</fullName>
    </recommendedName>
</protein>
<dbReference type="Proteomes" id="UP000007110">
    <property type="component" value="Unassembled WGS sequence"/>
</dbReference>
<accession>A0A7M7PFZ6</accession>
<dbReference type="InterPro" id="IPR009072">
    <property type="entry name" value="Histone-fold"/>
</dbReference>
<dbReference type="OMA" id="LERHWNI"/>
<dbReference type="RefSeq" id="XP_030850880.1">
    <property type="nucleotide sequence ID" value="XM_030995020.1"/>
</dbReference>
<dbReference type="KEGG" id="spu:583894"/>
<dbReference type="FunCoup" id="A0A7M7PFZ6">
    <property type="interactions" value="604"/>
</dbReference>
<dbReference type="GO" id="GO:0000124">
    <property type="term" value="C:SAGA complex"/>
    <property type="evidence" value="ECO:0007669"/>
    <property type="project" value="InterPro"/>
</dbReference>
<dbReference type="GO" id="GO:0051123">
    <property type="term" value="P:RNA polymerase II preinitiation complex assembly"/>
    <property type="evidence" value="ECO:0000318"/>
    <property type="project" value="GO_Central"/>
</dbReference>
<dbReference type="InParanoid" id="A0A7M7PFZ6"/>
<dbReference type="GO" id="GO:0017025">
    <property type="term" value="F:TBP-class protein binding"/>
    <property type="evidence" value="ECO:0000318"/>
    <property type="project" value="GO_Central"/>
</dbReference>
<keyword evidence="5" id="KW-0804">Transcription</keyword>
<dbReference type="InterPro" id="IPR037794">
    <property type="entry name" value="TAF12"/>
</dbReference>
<comment type="similarity">
    <text evidence="2">Belongs to the TAF12 family.</text>
</comment>
<dbReference type="SUPFAM" id="SSF47113">
    <property type="entry name" value="Histone-fold"/>
    <property type="match status" value="1"/>
</dbReference>
<evidence type="ECO:0000256" key="6">
    <source>
        <dbReference type="ARBA" id="ARBA00023242"/>
    </source>
</evidence>
<keyword evidence="6" id="KW-0539">Nucleus</keyword>
<dbReference type="Pfam" id="PF03847">
    <property type="entry name" value="TFIID_20kDa"/>
    <property type="match status" value="1"/>
</dbReference>
<keyword evidence="11" id="KW-1185">Reference proteome</keyword>
<evidence type="ECO:0000256" key="7">
    <source>
        <dbReference type="SAM" id="Coils"/>
    </source>
</evidence>